<gene>
    <name evidence="1" type="ORF">Cflav_PD4693</name>
</gene>
<dbReference type="AlphaFoldDB" id="B9XED9"/>
<comment type="caution">
    <text evidence="1">The sequence shown here is derived from an EMBL/GenBank/DDBJ whole genome shotgun (WGS) entry which is preliminary data.</text>
</comment>
<sequence precursor="true">MTKRKKLGFALIAILIMATSAFLYLHAPDKPIRINGNLAPEDLADVQSIVRREIWRGTFPDWSFKTFRNLPGAIKTRLNRRVVSIDVFYGEDWPPQPTLVSGDSWLIQNALVNVSGKTYDGALYTYSCTRISNQWAIVSRDIRYGW</sequence>
<protein>
    <submittedName>
        <fullName evidence="1">Uncharacterized protein</fullName>
    </submittedName>
</protein>
<evidence type="ECO:0000313" key="2">
    <source>
        <dbReference type="Proteomes" id="UP000003688"/>
    </source>
</evidence>
<keyword evidence="2" id="KW-1185">Reference proteome</keyword>
<dbReference type="Proteomes" id="UP000003688">
    <property type="component" value="Unassembled WGS sequence"/>
</dbReference>
<dbReference type="STRING" id="320771.Cflav_PD4693"/>
<proteinExistence type="predicted"/>
<reference evidence="1 2" key="1">
    <citation type="journal article" date="2011" name="J. Bacteriol.">
        <title>Genome sequence of 'Pedosphaera parvula' Ellin514, an aerobic Verrucomicrobial isolate from pasture soil.</title>
        <authorList>
            <person name="Kant R."/>
            <person name="van Passel M.W."/>
            <person name="Sangwan P."/>
            <person name="Palva A."/>
            <person name="Lucas S."/>
            <person name="Copeland A."/>
            <person name="Lapidus A."/>
            <person name="Glavina Del Rio T."/>
            <person name="Dalin E."/>
            <person name="Tice H."/>
            <person name="Bruce D."/>
            <person name="Goodwin L."/>
            <person name="Pitluck S."/>
            <person name="Chertkov O."/>
            <person name="Larimer F.W."/>
            <person name="Land M.L."/>
            <person name="Hauser L."/>
            <person name="Brettin T.S."/>
            <person name="Detter J.C."/>
            <person name="Han S."/>
            <person name="de Vos W.M."/>
            <person name="Janssen P.H."/>
            <person name="Smidt H."/>
        </authorList>
    </citation>
    <scope>NUCLEOTIDE SEQUENCE [LARGE SCALE GENOMIC DNA]</scope>
    <source>
        <strain evidence="1 2">Ellin514</strain>
    </source>
</reference>
<name>B9XED9_PEDPL</name>
<accession>B9XED9</accession>
<dbReference type="RefSeq" id="WP_007414187.1">
    <property type="nucleotide sequence ID" value="NZ_ABOX02000008.1"/>
</dbReference>
<organism evidence="1 2">
    <name type="scientific">Pedosphaera parvula (strain Ellin514)</name>
    <dbReference type="NCBI Taxonomy" id="320771"/>
    <lineage>
        <taxon>Bacteria</taxon>
        <taxon>Pseudomonadati</taxon>
        <taxon>Verrucomicrobiota</taxon>
        <taxon>Pedosphaerae</taxon>
        <taxon>Pedosphaerales</taxon>
        <taxon>Pedosphaeraceae</taxon>
        <taxon>Pedosphaera</taxon>
    </lineage>
</organism>
<evidence type="ECO:0000313" key="1">
    <source>
        <dbReference type="EMBL" id="EEF61653.1"/>
    </source>
</evidence>
<dbReference type="EMBL" id="ABOX02000008">
    <property type="protein sequence ID" value="EEF61653.1"/>
    <property type="molecule type" value="Genomic_DNA"/>
</dbReference>